<name>A0A6G0Q2N1_9STRA</name>
<protein>
    <recommendedName>
        <fullName evidence="4">Pectate lyase</fullName>
    </recommendedName>
</protein>
<reference evidence="2 3" key="1">
    <citation type="submission" date="2018-09" db="EMBL/GenBank/DDBJ databases">
        <title>Genomic investigation of the strawberry pathogen Phytophthora fragariae indicates pathogenicity is determined by transcriptional variation in three key races.</title>
        <authorList>
            <person name="Adams T.M."/>
            <person name="Armitage A.D."/>
            <person name="Sobczyk M.K."/>
            <person name="Bates H.J."/>
            <person name="Dunwell J.M."/>
            <person name="Nellist C.F."/>
            <person name="Harrison R.J."/>
        </authorList>
    </citation>
    <scope>NUCLEOTIDE SEQUENCE [LARGE SCALE GENOMIC DNA]</scope>
    <source>
        <strain evidence="2 3">NOV-77</strain>
    </source>
</reference>
<gene>
    <name evidence="2" type="ORF">PF008_g31654</name>
</gene>
<dbReference type="EMBL" id="QXFY01007376">
    <property type="protein sequence ID" value="KAE9266248.1"/>
    <property type="molecule type" value="Genomic_DNA"/>
</dbReference>
<evidence type="ECO:0000256" key="1">
    <source>
        <dbReference type="SAM" id="SignalP"/>
    </source>
</evidence>
<organism evidence="2 3">
    <name type="scientific">Phytophthora fragariae</name>
    <dbReference type="NCBI Taxonomy" id="53985"/>
    <lineage>
        <taxon>Eukaryota</taxon>
        <taxon>Sar</taxon>
        <taxon>Stramenopiles</taxon>
        <taxon>Oomycota</taxon>
        <taxon>Peronosporomycetes</taxon>
        <taxon>Peronosporales</taxon>
        <taxon>Peronosporaceae</taxon>
        <taxon>Phytophthora</taxon>
    </lineage>
</organism>
<evidence type="ECO:0000313" key="2">
    <source>
        <dbReference type="EMBL" id="KAE9266248.1"/>
    </source>
</evidence>
<sequence length="92" mass="10548">MSGTCLTETTKVRAGIWIWTLLSHRILTGATPVGETGEKYSIFVSNKLDIYNLWWSGVNVMLDTIIRDHVNRFVRITNKTNNKAYASVRKFK</sequence>
<dbReference type="Proteomes" id="UP000486351">
    <property type="component" value="Unassembled WGS sequence"/>
</dbReference>
<feature type="chain" id="PRO_5026032496" description="Pectate lyase" evidence="1">
    <location>
        <begin position="31"/>
        <end position="92"/>
    </location>
</feature>
<dbReference type="AlphaFoldDB" id="A0A6G0Q2N1"/>
<comment type="caution">
    <text evidence="2">The sequence shown here is derived from an EMBL/GenBank/DDBJ whole genome shotgun (WGS) entry which is preliminary data.</text>
</comment>
<accession>A0A6G0Q2N1</accession>
<evidence type="ECO:0008006" key="4">
    <source>
        <dbReference type="Google" id="ProtNLM"/>
    </source>
</evidence>
<proteinExistence type="predicted"/>
<keyword evidence="1" id="KW-0732">Signal</keyword>
<evidence type="ECO:0000313" key="3">
    <source>
        <dbReference type="Proteomes" id="UP000486351"/>
    </source>
</evidence>
<feature type="signal peptide" evidence="1">
    <location>
        <begin position="1"/>
        <end position="30"/>
    </location>
</feature>